<organism evidence="1 2">
    <name type="scientific">Trichoderma harzianum CBS 226.95</name>
    <dbReference type="NCBI Taxonomy" id="983964"/>
    <lineage>
        <taxon>Eukaryota</taxon>
        <taxon>Fungi</taxon>
        <taxon>Dikarya</taxon>
        <taxon>Ascomycota</taxon>
        <taxon>Pezizomycotina</taxon>
        <taxon>Sordariomycetes</taxon>
        <taxon>Hypocreomycetidae</taxon>
        <taxon>Hypocreales</taxon>
        <taxon>Hypocreaceae</taxon>
        <taxon>Trichoderma</taxon>
    </lineage>
</organism>
<proteinExistence type="predicted"/>
<keyword evidence="2" id="KW-1185">Reference proteome</keyword>
<evidence type="ECO:0000313" key="2">
    <source>
        <dbReference type="Proteomes" id="UP000241690"/>
    </source>
</evidence>
<dbReference type="RefSeq" id="XP_024777025.1">
    <property type="nucleotide sequence ID" value="XM_024918540.1"/>
</dbReference>
<feature type="non-terminal residue" evidence="1">
    <location>
        <position position="1"/>
    </location>
</feature>
<evidence type="ECO:0000313" key="1">
    <source>
        <dbReference type="EMBL" id="PTB57348.1"/>
    </source>
</evidence>
<sequence length="57" mass="6184">MEQVHGVDVSWMTQGSPKGRLLCHSHRCVCHGAFMMASCISPSAPWQTACRAIVIGN</sequence>
<dbReference type="Proteomes" id="UP000241690">
    <property type="component" value="Unassembled WGS sequence"/>
</dbReference>
<reference evidence="1 2" key="1">
    <citation type="submission" date="2016-07" db="EMBL/GenBank/DDBJ databases">
        <title>Multiple horizontal gene transfer events from other fungi enriched the ability of initially mycotrophic Trichoderma (Ascomycota) to feed on dead plant biomass.</title>
        <authorList>
            <consortium name="DOE Joint Genome Institute"/>
            <person name="Aerts A."/>
            <person name="Atanasova L."/>
            <person name="Chenthamara K."/>
            <person name="Zhang J."/>
            <person name="Grujic M."/>
            <person name="Henrissat B."/>
            <person name="Kuo A."/>
            <person name="Salamov A."/>
            <person name="Lipzen A."/>
            <person name="Labutti K."/>
            <person name="Barry K."/>
            <person name="Miao Y."/>
            <person name="Rahimi M.J."/>
            <person name="Shen Q."/>
            <person name="Grigoriev I.V."/>
            <person name="Kubicek C.P."/>
            <person name="Druzhinina I.S."/>
        </authorList>
    </citation>
    <scope>NUCLEOTIDE SEQUENCE [LARGE SCALE GENOMIC DNA]</scope>
    <source>
        <strain evidence="1 2">CBS 226.95</strain>
    </source>
</reference>
<protein>
    <submittedName>
        <fullName evidence="1">Uncharacterized protein</fullName>
    </submittedName>
</protein>
<dbReference type="EMBL" id="KZ679677">
    <property type="protein sequence ID" value="PTB57348.1"/>
    <property type="molecule type" value="Genomic_DNA"/>
</dbReference>
<name>A0A2T4AK84_TRIHA</name>
<dbReference type="AlphaFoldDB" id="A0A2T4AK84"/>
<accession>A0A2T4AK84</accession>
<dbReference type="GeneID" id="36627109"/>
<gene>
    <name evidence="1" type="ORF">M431DRAFT_504917</name>
</gene>